<keyword evidence="2" id="KW-1185">Reference proteome</keyword>
<sequence>MYLTRCYNEPQSNLKGLLFYVTITLNESPYVIDRFHLLPKFRNLTHLCLDSENCSFTRTSFTKFLLKCPKLEVLAFPLGICILRQDEDHGWKSIPVPCCIKSSLKKLHITNFDGYISRTNL</sequence>
<comment type="caution">
    <text evidence="1">The sequence shown here is derived from an EMBL/GenBank/DDBJ whole genome shotgun (WGS) entry which is preliminary data.</text>
</comment>
<dbReference type="Proteomes" id="UP001177021">
    <property type="component" value="Unassembled WGS sequence"/>
</dbReference>
<accession>A0ACB0K9P0</accession>
<protein>
    <submittedName>
        <fullName evidence="1">Uncharacterized protein</fullName>
    </submittedName>
</protein>
<proteinExistence type="predicted"/>
<dbReference type="EMBL" id="CASHSV030000206">
    <property type="protein sequence ID" value="CAJ2653307.1"/>
    <property type="molecule type" value="Genomic_DNA"/>
</dbReference>
<gene>
    <name evidence="1" type="ORF">MILVUS5_LOCUS20677</name>
</gene>
<evidence type="ECO:0000313" key="2">
    <source>
        <dbReference type="Proteomes" id="UP001177021"/>
    </source>
</evidence>
<evidence type="ECO:0000313" key="1">
    <source>
        <dbReference type="EMBL" id="CAJ2653307.1"/>
    </source>
</evidence>
<name>A0ACB0K9P0_TRIPR</name>
<reference evidence="1" key="1">
    <citation type="submission" date="2023-10" db="EMBL/GenBank/DDBJ databases">
        <authorList>
            <person name="Rodriguez Cubillos JULIANA M."/>
            <person name="De Vega J."/>
        </authorList>
    </citation>
    <scope>NUCLEOTIDE SEQUENCE</scope>
</reference>
<organism evidence="1 2">
    <name type="scientific">Trifolium pratense</name>
    <name type="common">Red clover</name>
    <dbReference type="NCBI Taxonomy" id="57577"/>
    <lineage>
        <taxon>Eukaryota</taxon>
        <taxon>Viridiplantae</taxon>
        <taxon>Streptophyta</taxon>
        <taxon>Embryophyta</taxon>
        <taxon>Tracheophyta</taxon>
        <taxon>Spermatophyta</taxon>
        <taxon>Magnoliopsida</taxon>
        <taxon>eudicotyledons</taxon>
        <taxon>Gunneridae</taxon>
        <taxon>Pentapetalae</taxon>
        <taxon>rosids</taxon>
        <taxon>fabids</taxon>
        <taxon>Fabales</taxon>
        <taxon>Fabaceae</taxon>
        <taxon>Papilionoideae</taxon>
        <taxon>50 kb inversion clade</taxon>
        <taxon>NPAAA clade</taxon>
        <taxon>Hologalegina</taxon>
        <taxon>IRL clade</taxon>
        <taxon>Trifolieae</taxon>
        <taxon>Trifolium</taxon>
    </lineage>
</organism>